<dbReference type="OrthoDB" id="64414at2"/>
<keyword evidence="1" id="KW-0732">Signal</keyword>
<name>A0A3G8YDW3_9DEIO</name>
<dbReference type="Gene3D" id="2.50.20.10">
    <property type="entry name" value="Lipoprotein localisation LolA/LolB/LppX"/>
    <property type="match status" value="1"/>
</dbReference>
<dbReference type="RefSeq" id="WP_124872306.1">
    <property type="nucleotide sequence ID" value="NZ_CP034183.1"/>
</dbReference>
<evidence type="ECO:0000256" key="1">
    <source>
        <dbReference type="SAM" id="SignalP"/>
    </source>
</evidence>
<organism evidence="2 3">
    <name type="scientific">Deinococcus psychrotolerans</name>
    <dbReference type="NCBI Taxonomy" id="2489213"/>
    <lineage>
        <taxon>Bacteria</taxon>
        <taxon>Thermotogati</taxon>
        <taxon>Deinococcota</taxon>
        <taxon>Deinococci</taxon>
        <taxon>Deinococcales</taxon>
        <taxon>Deinococcaceae</taxon>
        <taxon>Deinococcus</taxon>
    </lineage>
</organism>
<dbReference type="Proteomes" id="UP000276417">
    <property type="component" value="Chromosome 1"/>
</dbReference>
<dbReference type="AlphaFoldDB" id="A0A3G8YDW3"/>
<evidence type="ECO:0000313" key="2">
    <source>
        <dbReference type="EMBL" id="AZI43548.1"/>
    </source>
</evidence>
<reference evidence="2 3" key="1">
    <citation type="submission" date="2018-11" db="EMBL/GenBank/DDBJ databases">
        <title>Deinococcus shelandsis sp. nov., isolated from South Shetland Islands soil of Antarctica.</title>
        <authorList>
            <person name="Tian J."/>
        </authorList>
    </citation>
    <scope>NUCLEOTIDE SEQUENCE [LARGE SCALE GENOMIC DNA]</scope>
    <source>
        <strain evidence="2 3">S14-83T</strain>
    </source>
</reference>
<gene>
    <name evidence="2" type="ORF">EHF33_12975</name>
</gene>
<accession>A0A3G8YDW3</accession>
<keyword evidence="3" id="KW-1185">Reference proteome</keyword>
<evidence type="ECO:0000313" key="3">
    <source>
        <dbReference type="Proteomes" id="UP000276417"/>
    </source>
</evidence>
<sequence>MKPGLALLTLFLSGLAAAQTATPPSDMDTLLSALNKSLRFAVRGETSVTVIFPPRDPPVRQAQSLPPIKVYPKLLRQNFVVKREAAETVAGRPTQVFSLTPKLGAAASWRVWVDVSWNVPLAYEERSAGGSLARRAELLSAVKLQKRAAPIEAELMAGLPQALSIALPGLNLPAGFVAAGVGQRKTGTQLNLSDGINVVALVMAPKGVKAAAGVASRKVGDSFVWLVGNLDTGVLKTSLSSIKRSDPGPLGTFLPPSDSNP</sequence>
<protein>
    <submittedName>
        <fullName evidence="2">Transcriptional regulator</fullName>
    </submittedName>
</protein>
<feature type="signal peptide" evidence="1">
    <location>
        <begin position="1"/>
        <end position="18"/>
    </location>
</feature>
<dbReference type="EMBL" id="CP034183">
    <property type="protein sequence ID" value="AZI43548.1"/>
    <property type="molecule type" value="Genomic_DNA"/>
</dbReference>
<dbReference type="KEGG" id="dph:EHF33_12975"/>
<proteinExistence type="predicted"/>
<feature type="chain" id="PRO_5017999316" evidence="1">
    <location>
        <begin position="19"/>
        <end position="261"/>
    </location>
</feature>